<organism evidence="1 2">
    <name type="scientific">Gordonia phage SheckWes</name>
    <dbReference type="NCBI Taxonomy" id="2591117"/>
    <lineage>
        <taxon>Viruses</taxon>
        <taxon>Duplodnaviria</taxon>
        <taxon>Heunggongvirae</taxon>
        <taxon>Uroviricota</taxon>
        <taxon>Caudoviricetes</taxon>
        <taxon>Ponsvirus</taxon>
        <taxon>Ponsvirus sheckwes</taxon>
    </lineage>
</organism>
<gene>
    <name evidence="1" type="primary">47</name>
    <name evidence="1" type="ORF">SEA_SHECKWES_47</name>
</gene>
<proteinExistence type="predicted"/>
<dbReference type="EMBL" id="MK967385">
    <property type="protein sequence ID" value="QDM56473.1"/>
    <property type="molecule type" value="Genomic_DNA"/>
</dbReference>
<evidence type="ECO:0000313" key="1">
    <source>
        <dbReference type="EMBL" id="QDM56473.1"/>
    </source>
</evidence>
<dbReference type="GeneID" id="77939342"/>
<accession>A0A515MIH6</accession>
<reference evidence="2" key="1">
    <citation type="submission" date="2019-05" db="EMBL/GenBank/DDBJ databases">
        <authorList>
            <person name="Begin E.J."/>
            <person name="Burnham C.Matt."/>
            <person name="Chappell E."/>
            <person name="Hambrick G.L."/>
            <person name="Harrington T.R."/>
            <person name="Harris A.E."/>
            <person name="Hasley B.L."/>
            <person name="Haynie C.M."/>
            <person name="Hopkins G.A."/>
            <person name="Hutchins C.B."/>
            <person name="Jester D.A."/>
            <person name="Johnson J."/>
            <person name="Martin A.P."/>
            <person name="Merino K.D."/>
            <person name="Pinkerton C.N."/>
            <person name="Poe J.Gabe."/>
            <person name="Savage T.D."/>
            <person name="Smith R.Hunter."/>
            <person name="Smith J.Zane."/>
            <person name="Spiva T.A."/>
            <person name="Thompson L."/>
            <person name="Thompson N.R."/>
            <person name="Thurman R.E."/>
            <person name="West C.T."/>
            <person name="Reyna N.S."/>
            <person name="Plymale R.C."/>
            <person name="Garlena R.A."/>
            <person name="Russell D.A."/>
            <person name="Pope W.H."/>
            <person name="Jacobs-Sera D."/>
            <person name="Hatfull G.F."/>
        </authorList>
    </citation>
    <scope>NUCLEOTIDE SEQUENCE [LARGE SCALE GENOMIC DNA]</scope>
</reference>
<sequence length="93" mass="11239">MIEHDRVVLETQNRRSKIRFSPRAEISCATCGIWERLEKRPIRKTFREEGRQRFEALCRPCNAKWEKYREGNKGRAKTEVLLELFIRVTIHEH</sequence>
<keyword evidence="2" id="KW-1185">Reference proteome</keyword>
<name>A0A515MIH6_9CAUD</name>
<dbReference type="KEGG" id="vg:77939342"/>
<dbReference type="Proteomes" id="UP000318552">
    <property type="component" value="Segment"/>
</dbReference>
<protein>
    <submittedName>
        <fullName evidence="1">Uncharacterized protein</fullName>
    </submittedName>
</protein>
<evidence type="ECO:0000313" key="2">
    <source>
        <dbReference type="Proteomes" id="UP000318552"/>
    </source>
</evidence>
<dbReference type="RefSeq" id="YP_010663320.1">
    <property type="nucleotide sequence ID" value="NC_070895.1"/>
</dbReference>